<evidence type="ECO:0000313" key="4">
    <source>
        <dbReference type="EMBL" id="MDQ2584168.1"/>
    </source>
</evidence>
<keyword evidence="1" id="KW-0808">Transferase</keyword>
<dbReference type="SUPFAM" id="SSF55874">
    <property type="entry name" value="ATPase domain of HSP90 chaperone/DNA topoisomerase II/histidine kinase"/>
    <property type="match status" value="1"/>
</dbReference>
<evidence type="ECO:0000256" key="2">
    <source>
        <dbReference type="SAM" id="MobiDB-lite"/>
    </source>
</evidence>
<feature type="compositionally biased region" description="Basic and acidic residues" evidence="2">
    <location>
        <begin position="192"/>
        <end position="205"/>
    </location>
</feature>
<evidence type="ECO:0000259" key="3">
    <source>
        <dbReference type="Pfam" id="PF13581"/>
    </source>
</evidence>
<evidence type="ECO:0000256" key="1">
    <source>
        <dbReference type="ARBA" id="ARBA00022527"/>
    </source>
</evidence>
<keyword evidence="5" id="KW-1185">Reference proteome</keyword>
<gene>
    <name evidence="4" type="ORF">CKY47_09275</name>
</gene>
<dbReference type="EMBL" id="NSDM01000003">
    <property type="protein sequence ID" value="MDQ2584168.1"/>
    <property type="molecule type" value="Genomic_DNA"/>
</dbReference>
<name>A0ABU0WWD4_9PSEU</name>
<dbReference type="Proteomes" id="UP001225605">
    <property type="component" value="Unassembled WGS sequence"/>
</dbReference>
<dbReference type="PANTHER" id="PTHR35526">
    <property type="entry name" value="ANTI-SIGMA-F FACTOR RSBW-RELATED"/>
    <property type="match status" value="1"/>
</dbReference>
<dbReference type="Pfam" id="PF13581">
    <property type="entry name" value="HATPase_c_2"/>
    <property type="match status" value="1"/>
</dbReference>
<reference evidence="4 5" key="1">
    <citation type="submission" date="2017-06" db="EMBL/GenBank/DDBJ databases">
        <title>Cultured bacterium strain Saccharothrix yanglingensis Hhs.015.</title>
        <authorList>
            <person name="Xia Y."/>
        </authorList>
    </citation>
    <scope>NUCLEOTIDE SEQUENCE [LARGE SCALE GENOMIC DNA]</scope>
    <source>
        <strain evidence="4 5">Hhs.015</strain>
    </source>
</reference>
<organism evidence="4 5">
    <name type="scientific">Saccharothrix yanglingensis</name>
    <dbReference type="NCBI Taxonomy" id="659496"/>
    <lineage>
        <taxon>Bacteria</taxon>
        <taxon>Bacillati</taxon>
        <taxon>Actinomycetota</taxon>
        <taxon>Actinomycetes</taxon>
        <taxon>Pseudonocardiales</taxon>
        <taxon>Pseudonocardiaceae</taxon>
        <taxon>Saccharothrix</taxon>
    </lineage>
</organism>
<keyword evidence="1" id="KW-0418">Kinase</keyword>
<comment type="caution">
    <text evidence="4">The sequence shown here is derived from an EMBL/GenBank/DDBJ whole genome shotgun (WGS) entry which is preliminary data.</text>
</comment>
<dbReference type="PANTHER" id="PTHR35526:SF3">
    <property type="entry name" value="ANTI-SIGMA-F FACTOR RSBW"/>
    <property type="match status" value="1"/>
</dbReference>
<dbReference type="InterPro" id="IPR050267">
    <property type="entry name" value="Anti-sigma-factor_SerPK"/>
</dbReference>
<sequence length="242" mass="26097">MTTVALEVSEVDGAAVVRPSGLLDLTSYRELRDRLLKCAADGPTAIVARLDDGFRCATPVFMSIFTTVWTRLAEWPGVPLLLVGESTGYRQFLASPAASRMVPAFTTLAAALDAVGAPPERRRDEIQLPDSLVGALVARQFVRDACARWGLGHLEDNAVTVVTELVENAVRHAESAPVVRLEYRSGRLSIAVRDDSTEHPREPDSRTTPPTGVGITIVARLSRVWGCSPWPSGGKVVWAVLG</sequence>
<evidence type="ECO:0000313" key="5">
    <source>
        <dbReference type="Proteomes" id="UP001225605"/>
    </source>
</evidence>
<protein>
    <recommendedName>
        <fullName evidence="3">Histidine kinase/HSP90-like ATPase domain-containing protein</fullName>
    </recommendedName>
</protein>
<dbReference type="InterPro" id="IPR036890">
    <property type="entry name" value="HATPase_C_sf"/>
</dbReference>
<keyword evidence="1" id="KW-0723">Serine/threonine-protein kinase</keyword>
<dbReference type="RefSeq" id="WP_306745290.1">
    <property type="nucleotide sequence ID" value="NZ_NSDM01000003.1"/>
</dbReference>
<dbReference type="Gene3D" id="3.30.750.24">
    <property type="entry name" value="STAS domain"/>
    <property type="match status" value="1"/>
</dbReference>
<feature type="region of interest" description="Disordered" evidence="2">
    <location>
        <begin position="192"/>
        <end position="212"/>
    </location>
</feature>
<proteinExistence type="predicted"/>
<accession>A0ABU0WWD4</accession>
<dbReference type="InterPro" id="IPR036513">
    <property type="entry name" value="STAS_dom_sf"/>
</dbReference>
<dbReference type="CDD" id="cd16936">
    <property type="entry name" value="HATPase_RsbW-like"/>
    <property type="match status" value="1"/>
</dbReference>
<dbReference type="Gene3D" id="3.30.565.10">
    <property type="entry name" value="Histidine kinase-like ATPase, C-terminal domain"/>
    <property type="match status" value="1"/>
</dbReference>
<dbReference type="InterPro" id="IPR003594">
    <property type="entry name" value="HATPase_dom"/>
</dbReference>
<feature type="domain" description="Histidine kinase/HSP90-like ATPase" evidence="3">
    <location>
        <begin position="138"/>
        <end position="223"/>
    </location>
</feature>